<name>A0A8S5UAJ5_9CAUD</name>
<reference evidence="1" key="1">
    <citation type="journal article" date="2021" name="Proc. Natl. Acad. Sci. U.S.A.">
        <title>A Catalog of Tens of Thousands of Viruses from Human Metagenomes Reveals Hidden Associations with Chronic Diseases.</title>
        <authorList>
            <person name="Tisza M.J."/>
            <person name="Buck C.B."/>
        </authorList>
    </citation>
    <scope>NUCLEOTIDE SEQUENCE</scope>
    <source>
        <strain evidence="1">CtCVG11</strain>
    </source>
</reference>
<evidence type="ECO:0000313" key="1">
    <source>
        <dbReference type="EMBL" id="DAF91497.1"/>
    </source>
</evidence>
<protein>
    <submittedName>
        <fullName evidence="1">Uncharacterized protein</fullName>
    </submittedName>
</protein>
<dbReference type="EMBL" id="BK016055">
    <property type="protein sequence ID" value="DAF91497.1"/>
    <property type="molecule type" value="Genomic_DNA"/>
</dbReference>
<proteinExistence type="predicted"/>
<accession>A0A8S5UAJ5</accession>
<organism evidence="1">
    <name type="scientific">Caudovirales sp. ctCVG11</name>
    <dbReference type="NCBI Taxonomy" id="2825759"/>
    <lineage>
        <taxon>Viruses</taxon>
        <taxon>Duplodnaviria</taxon>
        <taxon>Heunggongvirae</taxon>
        <taxon>Uroviricota</taxon>
        <taxon>Caudoviricetes</taxon>
    </lineage>
</organism>
<sequence>MCTFYNIDVTDMTIRQINRLFRQHDTSTLWPICGRFNATERAIRRLQRTAEYTYTDGLEYALALDSEISRIVNGEV</sequence>